<reference evidence="2 3" key="1">
    <citation type="submission" date="2020-08" db="EMBL/GenBank/DDBJ databases">
        <title>Sequencing the genomes of 1000 actinobacteria strains.</title>
        <authorList>
            <person name="Klenk H.-P."/>
        </authorList>
    </citation>
    <scope>NUCLEOTIDE SEQUENCE [LARGE SCALE GENOMIC DNA]</scope>
    <source>
        <strain evidence="2 3">DSM 46659</strain>
    </source>
</reference>
<keyword evidence="3" id="KW-1185">Reference proteome</keyword>
<organism evidence="2 3">
    <name type="scientific">Nocardiopsis mwathae</name>
    <dbReference type="NCBI Taxonomy" id="1472723"/>
    <lineage>
        <taxon>Bacteria</taxon>
        <taxon>Bacillati</taxon>
        <taxon>Actinomycetota</taxon>
        <taxon>Actinomycetes</taxon>
        <taxon>Streptosporangiales</taxon>
        <taxon>Nocardiopsidaceae</taxon>
        <taxon>Nocardiopsis</taxon>
    </lineage>
</organism>
<evidence type="ECO:0000313" key="2">
    <source>
        <dbReference type="EMBL" id="MBB6172888.1"/>
    </source>
</evidence>
<proteinExistence type="predicted"/>
<accession>A0A7W9YIR3</accession>
<evidence type="ECO:0000256" key="1">
    <source>
        <dbReference type="SAM" id="Phobius"/>
    </source>
</evidence>
<dbReference type="Proteomes" id="UP000546642">
    <property type="component" value="Unassembled WGS sequence"/>
</dbReference>
<comment type="caution">
    <text evidence="2">The sequence shown here is derived from an EMBL/GenBank/DDBJ whole genome shotgun (WGS) entry which is preliminary data.</text>
</comment>
<gene>
    <name evidence="2" type="ORF">HNR23_002948</name>
</gene>
<sequence length="125" mass="13418">MELFLLTMLLLHFVGLSALLGVGVAQLRQRDARLLRIMFPAAIVQLLTGVGLVFGNMRLGNGVNDDKIMFKMGIAVLVLLLTGYLAFKAKKSETGADVPADGMPVVFGITLIAVLANTAIAVYWN</sequence>
<feature type="transmembrane region" description="Helical" evidence="1">
    <location>
        <begin position="37"/>
        <end position="56"/>
    </location>
</feature>
<evidence type="ECO:0000313" key="3">
    <source>
        <dbReference type="Proteomes" id="UP000546642"/>
    </source>
</evidence>
<keyword evidence="1" id="KW-0812">Transmembrane</keyword>
<name>A0A7W9YIR3_9ACTN</name>
<protein>
    <submittedName>
        <fullName evidence="2">Putative membrane protein</fullName>
    </submittedName>
</protein>
<dbReference type="AlphaFoldDB" id="A0A7W9YIR3"/>
<feature type="transmembrane region" description="Helical" evidence="1">
    <location>
        <begin position="68"/>
        <end position="87"/>
    </location>
</feature>
<keyword evidence="1" id="KW-0472">Membrane</keyword>
<dbReference type="RefSeq" id="WP_184076114.1">
    <property type="nucleotide sequence ID" value="NZ_JACHDS010000001.1"/>
</dbReference>
<feature type="transmembrane region" description="Helical" evidence="1">
    <location>
        <begin position="102"/>
        <end position="124"/>
    </location>
</feature>
<keyword evidence="1" id="KW-1133">Transmembrane helix</keyword>
<dbReference type="EMBL" id="JACHDS010000001">
    <property type="protein sequence ID" value="MBB6172888.1"/>
    <property type="molecule type" value="Genomic_DNA"/>
</dbReference>